<dbReference type="Gene3D" id="1.10.10.10">
    <property type="entry name" value="Winged helix-like DNA-binding domain superfamily/Winged helix DNA-binding domain"/>
    <property type="match status" value="1"/>
</dbReference>
<name>A0A6G7Y848_9ACTN</name>
<evidence type="ECO:0000256" key="2">
    <source>
        <dbReference type="ARBA" id="ARBA00023125"/>
    </source>
</evidence>
<keyword evidence="2" id="KW-0238">DNA-binding</keyword>
<evidence type="ECO:0000256" key="3">
    <source>
        <dbReference type="ARBA" id="ARBA00023163"/>
    </source>
</evidence>
<dbReference type="CDD" id="cd07377">
    <property type="entry name" value="WHTH_GntR"/>
    <property type="match status" value="1"/>
</dbReference>
<dbReference type="AlphaFoldDB" id="A0A6G7Y848"/>
<dbReference type="GO" id="GO:0003700">
    <property type="term" value="F:DNA-binding transcription factor activity"/>
    <property type="evidence" value="ECO:0007669"/>
    <property type="project" value="InterPro"/>
</dbReference>
<dbReference type="Proteomes" id="UP000501058">
    <property type="component" value="Chromosome"/>
</dbReference>
<accession>A0A6G7Y848</accession>
<dbReference type="InterPro" id="IPR036388">
    <property type="entry name" value="WH-like_DNA-bd_sf"/>
</dbReference>
<dbReference type="SMART" id="SM00345">
    <property type="entry name" value="HTH_GNTR"/>
    <property type="match status" value="1"/>
</dbReference>
<gene>
    <name evidence="5" type="ORF">G7070_12905</name>
</gene>
<evidence type="ECO:0000313" key="5">
    <source>
        <dbReference type="EMBL" id="QIK72992.1"/>
    </source>
</evidence>
<dbReference type="Pfam" id="PF00392">
    <property type="entry name" value="GntR"/>
    <property type="match status" value="1"/>
</dbReference>
<keyword evidence="6" id="KW-1185">Reference proteome</keyword>
<evidence type="ECO:0000259" key="4">
    <source>
        <dbReference type="PROSITE" id="PS50949"/>
    </source>
</evidence>
<organism evidence="5 6">
    <name type="scientific">Propioniciclava coleopterorum</name>
    <dbReference type="NCBI Taxonomy" id="2714937"/>
    <lineage>
        <taxon>Bacteria</taxon>
        <taxon>Bacillati</taxon>
        <taxon>Actinomycetota</taxon>
        <taxon>Actinomycetes</taxon>
        <taxon>Propionibacteriales</taxon>
        <taxon>Propionibacteriaceae</taxon>
        <taxon>Propioniciclava</taxon>
    </lineage>
</organism>
<keyword evidence="1" id="KW-0805">Transcription regulation</keyword>
<dbReference type="GO" id="GO:0003677">
    <property type="term" value="F:DNA binding"/>
    <property type="evidence" value="ECO:0007669"/>
    <property type="project" value="UniProtKB-KW"/>
</dbReference>
<dbReference type="EMBL" id="CP049865">
    <property type="protein sequence ID" value="QIK72992.1"/>
    <property type="molecule type" value="Genomic_DNA"/>
</dbReference>
<dbReference type="InterPro" id="IPR000524">
    <property type="entry name" value="Tscrpt_reg_HTH_GntR"/>
</dbReference>
<reference evidence="5 6" key="1">
    <citation type="submission" date="2020-03" db="EMBL/GenBank/DDBJ databases">
        <title>Propioniciclava sp. nov., isolated from Hydrophilus acuminatus.</title>
        <authorList>
            <person name="Hyun D.-W."/>
            <person name="Bae J.-W."/>
        </authorList>
    </citation>
    <scope>NUCLEOTIDE SEQUENCE [LARGE SCALE GENOMIC DNA]</scope>
    <source>
        <strain evidence="5 6">HDW11</strain>
    </source>
</reference>
<dbReference type="RefSeq" id="WP_166234063.1">
    <property type="nucleotide sequence ID" value="NZ_CP049865.1"/>
</dbReference>
<evidence type="ECO:0000313" key="6">
    <source>
        <dbReference type="Proteomes" id="UP000501058"/>
    </source>
</evidence>
<dbReference type="KEGG" id="prv:G7070_12905"/>
<dbReference type="SUPFAM" id="SSF46785">
    <property type="entry name" value="Winged helix' DNA-binding domain"/>
    <property type="match status" value="1"/>
</dbReference>
<evidence type="ECO:0000256" key="1">
    <source>
        <dbReference type="ARBA" id="ARBA00023015"/>
    </source>
</evidence>
<feature type="domain" description="HTH gntR-type" evidence="4">
    <location>
        <begin position="10"/>
        <end position="78"/>
    </location>
</feature>
<sequence>MLSVDPGLAAPPYEQLKAQIAAARASGEYPAGHRLAPVRQLAAELGLAPNTVARAYRELEADGVIQTRGRAGSFVTGTDEGRVRAADAAARGYLDQALGLGLSLREALGAVARAAEQRSASGAG</sequence>
<dbReference type="InterPro" id="IPR036390">
    <property type="entry name" value="WH_DNA-bd_sf"/>
</dbReference>
<dbReference type="PROSITE" id="PS50949">
    <property type="entry name" value="HTH_GNTR"/>
    <property type="match status" value="1"/>
</dbReference>
<proteinExistence type="predicted"/>
<keyword evidence="3" id="KW-0804">Transcription</keyword>
<protein>
    <submittedName>
        <fullName evidence="5">GntR family transcriptional regulator</fullName>
    </submittedName>
</protein>
<dbReference type="PANTHER" id="PTHR38445">
    <property type="entry name" value="HTH-TYPE TRANSCRIPTIONAL REPRESSOR YTRA"/>
    <property type="match status" value="1"/>
</dbReference>
<dbReference type="PANTHER" id="PTHR38445:SF9">
    <property type="entry name" value="HTH-TYPE TRANSCRIPTIONAL REPRESSOR YTRA"/>
    <property type="match status" value="1"/>
</dbReference>